<feature type="domain" description="Methyltransferase small" evidence="1">
    <location>
        <begin position="35"/>
        <end position="173"/>
    </location>
</feature>
<dbReference type="PANTHER" id="PTHR47739:SF1">
    <property type="entry name" value="TRNA1(VAL) (ADENINE(37)-N6)-METHYLTRANSFERASE"/>
    <property type="match status" value="1"/>
</dbReference>
<name>A0A1M6HV31_9FIRM</name>
<dbReference type="GO" id="GO:0003676">
    <property type="term" value="F:nucleic acid binding"/>
    <property type="evidence" value="ECO:0007669"/>
    <property type="project" value="InterPro"/>
</dbReference>
<dbReference type="PANTHER" id="PTHR47739">
    <property type="entry name" value="TRNA1(VAL) (ADENINE(37)-N6)-METHYLTRANSFERASE"/>
    <property type="match status" value="1"/>
</dbReference>
<dbReference type="EMBL" id="FQZP01000035">
    <property type="protein sequence ID" value="SHJ25984.1"/>
    <property type="molecule type" value="Genomic_DNA"/>
</dbReference>
<accession>A0A1M6HV31</accession>
<keyword evidence="2" id="KW-0489">Methyltransferase</keyword>
<dbReference type="Gene3D" id="3.40.50.150">
    <property type="entry name" value="Vaccinia Virus protein VP39"/>
    <property type="match status" value="1"/>
</dbReference>
<dbReference type="AlphaFoldDB" id="A0A1M6HV31"/>
<dbReference type="SUPFAM" id="SSF53335">
    <property type="entry name" value="S-adenosyl-L-methionine-dependent methyltransferases"/>
    <property type="match status" value="1"/>
</dbReference>
<dbReference type="GO" id="GO:0032259">
    <property type="term" value="P:methylation"/>
    <property type="evidence" value="ECO:0007669"/>
    <property type="project" value="UniProtKB-KW"/>
</dbReference>
<evidence type="ECO:0000259" key="1">
    <source>
        <dbReference type="Pfam" id="PF05175"/>
    </source>
</evidence>
<dbReference type="GO" id="GO:0008757">
    <property type="term" value="F:S-adenosylmethionine-dependent methyltransferase activity"/>
    <property type="evidence" value="ECO:0007669"/>
    <property type="project" value="UniProtKB-ARBA"/>
</dbReference>
<evidence type="ECO:0000313" key="2">
    <source>
        <dbReference type="EMBL" id="SHJ25984.1"/>
    </source>
</evidence>
<keyword evidence="3" id="KW-1185">Reference proteome</keyword>
<proteinExistence type="predicted"/>
<reference evidence="2 3" key="1">
    <citation type="submission" date="2016-11" db="EMBL/GenBank/DDBJ databases">
        <authorList>
            <person name="Varghese N."/>
            <person name="Submissions S."/>
        </authorList>
    </citation>
    <scope>NUCLEOTIDE SEQUENCE [LARGE SCALE GENOMIC DNA]</scope>
    <source>
        <strain evidence="2 3">DSM 19027</strain>
    </source>
</reference>
<gene>
    <name evidence="2" type="ORF">SAMN05444373_103533</name>
</gene>
<sequence length="248" mass="27569">MGFEVYDDETLEDLQLNNLWLIQKKDSFRFGMDAVLLADFAKAGPGDSVVDLGTGSGIVAILMSARTQAEKIIGLEIQPEIADMARRSVEGNGLSHRISIQQMDIREAASRLPVGKYDVVVTNPPYTRCGGGLINPNESRAIARHEILCTLEDVVKAAAHLLRVRGEFYMVHRPDRLCDIMVEMRKNQLEPKVLRMVCPRPGDPPSLLLVMGIRNGNPGMKLLAPLYIYDTDGNYTGELRSIYGLLMR</sequence>
<dbReference type="GO" id="GO:0008170">
    <property type="term" value="F:N-methyltransferase activity"/>
    <property type="evidence" value="ECO:0007669"/>
    <property type="project" value="UniProtKB-ARBA"/>
</dbReference>
<dbReference type="PROSITE" id="PS00092">
    <property type="entry name" value="N6_MTASE"/>
    <property type="match status" value="1"/>
</dbReference>
<dbReference type="Proteomes" id="UP000324781">
    <property type="component" value="Unassembled WGS sequence"/>
</dbReference>
<protein>
    <submittedName>
        <fullName evidence="2">tRNA1(Val) A37 N6-methylase TrmN6</fullName>
    </submittedName>
</protein>
<keyword evidence="2" id="KW-0808">Transferase</keyword>
<dbReference type="InterPro" id="IPR002052">
    <property type="entry name" value="DNA_methylase_N6_adenine_CS"/>
</dbReference>
<dbReference type="InterPro" id="IPR029063">
    <property type="entry name" value="SAM-dependent_MTases_sf"/>
</dbReference>
<dbReference type="InterPro" id="IPR050210">
    <property type="entry name" value="tRNA_Adenine-N(6)_MTase"/>
</dbReference>
<dbReference type="CDD" id="cd02440">
    <property type="entry name" value="AdoMet_MTases"/>
    <property type="match status" value="1"/>
</dbReference>
<dbReference type="Pfam" id="PF05175">
    <property type="entry name" value="MTS"/>
    <property type="match status" value="1"/>
</dbReference>
<organism evidence="2 3">
    <name type="scientific">Thermoclostridium caenicola</name>
    <dbReference type="NCBI Taxonomy" id="659425"/>
    <lineage>
        <taxon>Bacteria</taxon>
        <taxon>Bacillati</taxon>
        <taxon>Bacillota</taxon>
        <taxon>Clostridia</taxon>
        <taxon>Eubacteriales</taxon>
        <taxon>Oscillospiraceae</taxon>
        <taxon>Thermoclostridium</taxon>
    </lineage>
</organism>
<evidence type="ECO:0000313" key="3">
    <source>
        <dbReference type="Proteomes" id="UP000324781"/>
    </source>
</evidence>
<dbReference type="InterPro" id="IPR007848">
    <property type="entry name" value="Small_mtfrase_dom"/>
</dbReference>